<protein>
    <submittedName>
        <fullName evidence="5">Penicillin-binding protein</fullName>
    </submittedName>
</protein>
<reference evidence="6" key="1">
    <citation type="journal article" date="2019" name="Int. J. Syst. Evol. Microbiol.">
        <title>The Global Catalogue of Microorganisms (GCM) 10K type strain sequencing project: providing services to taxonomists for standard genome sequencing and annotation.</title>
        <authorList>
            <consortium name="The Broad Institute Genomics Platform"/>
            <consortium name="The Broad Institute Genome Sequencing Center for Infectious Disease"/>
            <person name="Wu L."/>
            <person name="Ma J."/>
        </authorList>
    </citation>
    <scope>NUCLEOTIDE SEQUENCE [LARGE SCALE GENOMIC DNA]</scope>
    <source>
        <strain evidence="6">JCM 4738</strain>
    </source>
</reference>
<dbReference type="SUPFAM" id="SSF56601">
    <property type="entry name" value="beta-lactamase/transpeptidase-like"/>
    <property type="match status" value="1"/>
</dbReference>
<dbReference type="Gene3D" id="3.90.1310.10">
    <property type="entry name" value="Penicillin-binding protein 2a (Domain 2)"/>
    <property type="match status" value="1"/>
</dbReference>
<feature type="chain" id="PRO_5047478912" evidence="2">
    <location>
        <begin position="25"/>
        <end position="430"/>
    </location>
</feature>
<feature type="domain" description="Penicillin-binding protein transpeptidase" evidence="3">
    <location>
        <begin position="142"/>
        <end position="379"/>
    </location>
</feature>
<evidence type="ECO:0000259" key="4">
    <source>
        <dbReference type="Pfam" id="PF21922"/>
    </source>
</evidence>
<dbReference type="PROSITE" id="PS51257">
    <property type="entry name" value="PROKAR_LIPOPROTEIN"/>
    <property type="match status" value="1"/>
</dbReference>
<dbReference type="EMBL" id="BMVP01000021">
    <property type="protein sequence ID" value="GHB82494.1"/>
    <property type="molecule type" value="Genomic_DNA"/>
</dbReference>
<dbReference type="PANTHER" id="PTHR30627:SF24">
    <property type="entry name" value="PENICILLIN-BINDING PROTEIN 4B"/>
    <property type="match status" value="1"/>
</dbReference>
<accession>A0ABQ3F3B6</accession>
<feature type="region of interest" description="Disordered" evidence="1">
    <location>
        <begin position="25"/>
        <end position="58"/>
    </location>
</feature>
<evidence type="ECO:0000259" key="3">
    <source>
        <dbReference type="Pfam" id="PF00905"/>
    </source>
</evidence>
<dbReference type="Proteomes" id="UP000642673">
    <property type="component" value="Unassembled WGS sequence"/>
</dbReference>
<dbReference type="Pfam" id="PF00905">
    <property type="entry name" value="Transpeptidase"/>
    <property type="match status" value="1"/>
</dbReference>
<evidence type="ECO:0000256" key="1">
    <source>
        <dbReference type="SAM" id="MobiDB-lite"/>
    </source>
</evidence>
<dbReference type="PANTHER" id="PTHR30627">
    <property type="entry name" value="PEPTIDOGLYCAN D,D-TRANSPEPTIDASE"/>
    <property type="match status" value="1"/>
</dbReference>
<dbReference type="InterPro" id="IPR050515">
    <property type="entry name" value="Beta-lactam/transpept"/>
</dbReference>
<evidence type="ECO:0000256" key="2">
    <source>
        <dbReference type="SAM" id="SignalP"/>
    </source>
</evidence>
<proteinExistence type="predicted"/>
<keyword evidence="6" id="KW-1185">Reference proteome</keyword>
<name>A0ABQ3F3B6_9ACTN</name>
<organism evidence="5 6">
    <name type="scientific">Streptomyces cirratus</name>
    <dbReference type="NCBI Taxonomy" id="68187"/>
    <lineage>
        <taxon>Bacteria</taxon>
        <taxon>Bacillati</taxon>
        <taxon>Actinomycetota</taxon>
        <taxon>Actinomycetes</taxon>
        <taxon>Kitasatosporales</taxon>
        <taxon>Streptomycetaceae</taxon>
        <taxon>Streptomyces</taxon>
    </lineage>
</organism>
<gene>
    <name evidence="5" type="ORF">GCM10010347_61820</name>
</gene>
<evidence type="ECO:0000313" key="6">
    <source>
        <dbReference type="Proteomes" id="UP000642673"/>
    </source>
</evidence>
<evidence type="ECO:0000313" key="5">
    <source>
        <dbReference type="EMBL" id="GHB82494.1"/>
    </source>
</evidence>
<dbReference type="Pfam" id="PF21922">
    <property type="entry name" value="PBP_dimer_2"/>
    <property type="match status" value="1"/>
</dbReference>
<dbReference type="Gene3D" id="3.40.710.10">
    <property type="entry name" value="DD-peptidase/beta-lactamase superfamily"/>
    <property type="match status" value="1"/>
</dbReference>
<comment type="caution">
    <text evidence="5">The sequence shown here is derived from an EMBL/GenBank/DDBJ whole genome shotgun (WGS) entry which is preliminary data.</text>
</comment>
<dbReference type="InterPro" id="IPR054120">
    <property type="entry name" value="PBPA_dimer"/>
</dbReference>
<dbReference type="RefSeq" id="WP_190187543.1">
    <property type="nucleotide sequence ID" value="NZ_BMVP01000021.1"/>
</dbReference>
<feature type="signal peptide" evidence="2">
    <location>
        <begin position="1"/>
        <end position="24"/>
    </location>
</feature>
<keyword evidence="2" id="KW-0732">Signal</keyword>
<feature type="domain" description="Penicillin binding protein A dimerisation" evidence="4">
    <location>
        <begin position="59"/>
        <end position="120"/>
    </location>
</feature>
<dbReference type="InterPro" id="IPR012338">
    <property type="entry name" value="Beta-lactam/transpept-like"/>
</dbReference>
<dbReference type="InterPro" id="IPR001460">
    <property type="entry name" value="PCN-bd_Tpept"/>
</dbReference>
<sequence length="430" mass="44516">MSVPSRPRVAVLVTLLTLASAGLSGCSTEHPDVHRAKPSGAAGTAEAKPPVPKPVGAPGDILVGGRPVTGTVPSGNAKFPFRRTYTDGELYAPVTGYRSLAFGNTQLESLLREDLDAGKDVATTIDPVAQRTAFDALRGRTGAAVALDARTGEIVALVSTPSYDPNSFTGYATSDAKAWKQLNADAGKPLLNRALRDLHNPGSATHIIVAAAALEKGLLASVDAPTRSPAVHTVPDSSVQFSGDPAHCTDASLRAALRYACQNVFARLATDLGAETLAATAESFGFNTEQVDTPARAFESKWPRQPGNAAQLALTANGLFDTTATPLQMAIVMGAIGNDGNWASPRVVPDPKTPAPSRRAVSQHTADQLRQAVGSSVNAWVPSASVTWAMAHAQAPGGRPLTVAVSISSGADTSREAAQIAERVLEAAKQ</sequence>